<dbReference type="Proteomes" id="UP001244341">
    <property type="component" value="Chromosome 1b"/>
</dbReference>
<name>A0ABY8TJV2_TETOB</name>
<evidence type="ECO:0000256" key="4">
    <source>
        <dbReference type="ARBA" id="ARBA00023136"/>
    </source>
</evidence>
<accession>A0ABY8TJV2</accession>
<evidence type="ECO:0000313" key="7">
    <source>
        <dbReference type="Proteomes" id="UP001244341"/>
    </source>
</evidence>
<evidence type="ECO:0008006" key="8">
    <source>
        <dbReference type="Google" id="ProtNLM"/>
    </source>
</evidence>
<feature type="transmembrane region" description="Helical" evidence="5">
    <location>
        <begin position="60"/>
        <end position="77"/>
    </location>
</feature>
<keyword evidence="4 5" id="KW-0472">Membrane</keyword>
<dbReference type="InterPro" id="IPR037185">
    <property type="entry name" value="EmrE-like"/>
</dbReference>
<feature type="transmembrane region" description="Helical" evidence="5">
    <location>
        <begin position="31"/>
        <end position="48"/>
    </location>
</feature>
<keyword evidence="2 5" id="KW-0812">Transmembrane</keyword>
<gene>
    <name evidence="6" type="ORF">OEZ85_008806</name>
</gene>
<sequence>MRRISSSRLCWADGVWAHFTLQPKRATFSRVYAVYGGVFVIMSYGWGWLIDHDRPDVGDIVGSCLALAGVSICWFWPRKSAAS</sequence>
<dbReference type="Pfam" id="PF02694">
    <property type="entry name" value="UPF0060"/>
    <property type="match status" value="1"/>
</dbReference>
<keyword evidence="1" id="KW-1003">Cell membrane</keyword>
<dbReference type="PANTHER" id="PTHR36116:SF1">
    <property type="entry name" value="UPF0060 MEMBRANE PROTEIN YNFA"/>
    <property type="match status" value="1"/>
</dbReference>
<evidence type="ECO:0000256" key="1">
    <source>
        <dbReference type="ARBA" id="ARBA00022475"/>
    </source>
</evidence>
<protein>
    <recommendedName>
        <fullName evidence="8">YnfA family protein</fullName>
    </recommendedName>
</protein>
<dbReference type="PANTHER" id="PTHR36116">
    <property type="entry name" value="UPF0060 MEMBRANE PROTEIN YNFA"/>
    <property type="match status" value="1"/>
</dbReference>
<keyword evidence="7" id="KW-1185">Reference proteome</keyword>
<dbReference type="EMBL" id="CP126208">
    <property type="protein sequence ID" value="WIA09401.1"/>
    <property type="molecule type" value="Genomic_DNA"/>
</dbReference>
<evidence type="ECO:0000313" key="6">
    <source>
        <dbReference type="EMBL" id="WIA09401.1"/>
    </source>
</evidence>
<evidence type="ECO:0000256" key="3">
    <source>
        <dbReference type="ARBA" id="ARBA00022989"/>
    </source>
</evidence>
<organism evidence="6 7">
    <name type="scientific">Tetradesmus obliquus</name>
    <name type="common">Green alga</name>
    <name type="synonym">Acutodesmus obliquus</name>
    <dbReference type="NCBI Taxonomy" id="3088"/>
    <lineage>
        <taxon>Eukaryota</taxon>
        <taxon>Viridiplantae</taxon>
        <taxon>Chlorophyta</taxon>
        <taxon>core chlorophytes</taxon>
        <taxon>Chlorophyceae</taxon>
        <taxon>CS clade</taxon>
        <taxon>Sphaeropleales</taxon>
        <taxon>Scenedesmaceae</taxon>
        <taxon>Tetradesmus</taxon>
    </lineage>
</organism>
<reference evidence="6 7" key="1">
    <citation type="submission" date="2023-05" db="EMBL/GenBank/DDBJ databases">
        <title>A 100% complete, gapless, phased diploid assembly of the Scenedesmus obliquus UTEX 3031 genome.</title>
        <authorList>
            <person name="Biondi T.C."/>
            <person name="Hanschen E.R."/>
            <person name="Kwon T."/>
            <person name="Eng W."/>
            <person name="Kruse C.P.S."/>
            <person name="Koehler S.I."/>
            <person name="Kunde Y."/>
            <person name="Gleasner C.D."/>
            <person name="You Mak K.T."/>
            <person name="Polle J."/>
            <person name="Hovde B.T."/>
            <person name="Starkenburg S.R."/>
        </authorList>
    </citation>
    <scope>NUCLEOTIDE SEQUENCE [LARGE SCALE GENOMIC DNA]</scope>
    <source>
        <strain evidence="6 7">DOE0152z</strain>
    </source>
</reference>
<evidence type="ECO:0000256" key="5">
    <source>
        <dbReference type="SAM" id="Phobius"/>
    </source>
</evidence>
<dbReference type="InterPro" id="IPR003844">
    <property type="entry name" value="UPF0060"/>
</dbReference>
<dbReference type="SUPFAM" id="SSF103481">
    <property type="entry name" value="Multidrug resistance efflux transporter EmrE"/>
    <property type="match status" value="1"/>
</dbReference>
<keyword evidence="3 5" id="KW-1133">Transmembrane helix</keyword>
<proteinExistence type="predicted"/>
<evidence type="ECO:0000256" key="2">
    <source>
        <dbReference type="ARBA" id="ARBA00022692"/>
    </source>
</evidence>